<dbReference type="RefSeq" id="WP_061918533.1">
    <property type="nucleotide sequence ID" value="NZ_KQ948853.1"/>
</dbReference>
<dbReference type="Gene3D" id="3.30.450.180">
    <property type="match status" value="1"/>
</dbReference>
<feature type="domain" description="MmyB-like transcription regulator ligand binding" evidence="1">
    <location>
        <begin position="74"/>
        <end position="196"/>
    </location>
</feature>
<keyword evidence="3" id="KW-1185">Reference proteome</keyword>
<dbReference type="PANTHER" id="PTHR35010">
    <property type="entry name" value="BLL4672 PROTEIN-RELATED"/>
    <property type="match status" value="1"/>
</dbReference>
<dbReference type="InterPro" id="IPR041413">
    <property type="entry name" value="MLTR_LBD"/>
</dbReference>
<proteinExistence type="predicted"/>
<reference evidence="2 3" key="1">
    <citation type="submission" date="2015-10" db="EMBL/GenBank/DDBJ databases">
        <title>Draft genome sequence of Streptomyces bungoensis DSM 41781, type strain for the species Streptomyces bungoensis.</title>
        <authorList>
            <person name="Ruckert C."/>
            <person name="Winkler A."/>
            <person name="Kalinowski J."/>
            <person name="Kampfer P."/>
            <person name="Glaeser S."/>
        </authorList>
    </citation>
    <scope>NUCLEOTIDE SEQUENCE [LARGE SCALE GENOMIC DNA]</scope>
    <source>
        <strain evidence="2 3">DSM 41781</strain>
    </source>
</reference>
<dbReference type="EMBL" id="LMWX01000012">
    <property type="protein sequence ID" value="KUN88265.1"/>
    <property type="molecule type" value="Genomic_DNA"/>
</dbReference>
<evidence type="ECO:0000313" key="3">
    <source>
        <dbReference type="Proteomes" id="UP000053024"/>
    </source>
</evidence>
<organism evidence="2 3">
    <name type="scientific">Streptomyces bungoensis</name>
    <dbReference type="NCBI Taxonomy" id="285568"/>
    <lineage>
        <taxon>Bacteria</taxon>
        <taxon>Bacillati</taxon>
        <taxon>Actinomycetota</taxon>
        <taxon>Actinomycetes</taxon>
        <taxon>Kitasatosporales</taxon>
        <taxon>Streptomycetaceae</taxon>
        <taxon>Streptomyces</taxon>
    </lineage>
</organism>
<sequence>MDEALRGGTGTYQKLENGVLVPSPELFLRVAATLRFSDHHLRIAHLDLFRTDPVLSAGPASPHWHRWVRCHTETAYVCSPAGELIAGNDAFTQMFPSGRPPANMTEWALLSAEAREDVLLNWERDWAPYLLADLRLALARHPDDPTLRELRDAVRNDPRTRHIEDAPTGIGDEARRLRHAGRGTITVRALTSRTSDVTVVTLLSEGQG</sequence>
<dbReference type="STRING" id="285568.AQJ66_07900"/>
<accession>A0A101T9A3</accession>
<evidence type="ECO:0000259" key="1">
    <source>
        <dbReference type="Pfam" id="PF17765"/>
    </source>
</evidence>
<gene>
    <name evidence="2" type="ORF">AQJ66_07900</name>
</gene>
<dbReference type="OrthoDB" id="4144527at2"/>
<protein>
    <recommendedName>
        <fullName evidence="1">MmyB-like transcription regulator ligand binding domain-containing protein</fullName>
    </recommendedName>
</protein>
<dbReference type="AlphaFoldDB" id="A0A101T9A3"/>
<name>A0A101T9A3_9ACTN</name>
<evidence type="ECO:0000313" key="2">
    <source>
        <dbReference type="EMBL" id="KUN88265.1"/>
    </source>
</evidence>
<dbReference type="Proteomes" id="UP000053024">
    <property type="component" value="Unassembled WGS sequence"/>
</dbReference>
<dbReference type="PANTHER" id="PTHR35010:SF2">
    <property type="entry name" value="BLL4672 PROTEIN"/>
    <property type="match status" value="1"/>
</dbReference>
<dbReference type="Pfam" id="PF17765">
    <property type="entry name" value="MLTR_LBD"/>
    <property type="match status" value="1"/>
</dbReference>
<comment type="caution">
    <text evidence="2">The sequence shown here is derived from an EMBL/GenBank/DDBJ whole genome shotgun (WGS) entry which is preliminary data.</text>
</comment>